<dbReference type="AlphaFoldDB" id="A0ABD2PWZ2"/>
<protein>
    <submittedName>
        <fullName evidence="1">Uncharacterized protein</fullName>
    </submittedName>
</protein>
<proteinExistence type="predicted"/>
<gene>
    <name evidence="1" type="ORF">Ciccas_009804</name>
</gene>
<accession>A0ABD2PWZ2</accession>
<sequence length="137" mass="14885">MLRIYPHDQATCPGSVWVQRSLDGISFTDVELVPSNTACPSSAMRAIGLRFSEYFSFDFYGCIPTEVDADGFDPCDERSVTQIDDMRPQVASVVAYESWASSEATCSPMSSICVTPYDTTRNSALATGCATGRLSPK</sequence>
<organism evidence="1 2">
    <name type="scientific">Cichlidogyrus casuarinus</name>
    <dbReference type="NCBI Taxonomy" id="1844966"/>
    <lineage>
        <taxon>Eukaryota</taxon>
        <taxon>Metazoa</taxon>
        <taxon>Spiralia</taxon>
        <taxon>Lophotrochozoa</taxon>
        <taxon>Platyhelminthes</taxon>
        <taxon>Monogenea</taxon>
        <taxon>Monopisthocotylea</taxon>
        <taxon>Dactylogyridea</taxon>
        <taxon>Ancyrocephalidae</taxon>
        <taxon>Cichlidogyrus</taxon>
    </lineage>
</organism>
<keyword evidence="2" id="KW-1185">Reference proteome</keyword>
<dbReference type="EMBL" id="JBJKFK010002110">
    <property type="protein sequence ID" value="KAL3311613.1"/>
    <property type="molecule type" value="Genomic_DNA"/>
</dbReference>
<evidence type="ECO:0000313" key="2">
    <source>
        <dbReference type="Proteomes" id="UP001626550"/>
    </source>
</evidence>
<comment type="caution">
    <text evidence="1">The sequence shown here is derived from an EMBL/GenBank/DDBJ whole genome shotgun (WGS) entry which is preliminary data.</text>
</comment>
<reference evidence="1 2" key="1">
    <citation type="submission" date="2024-11" db="EMBL/GenBank/DDBJ databases">
        <title>Adaptive evolution of stress response genes in parasites aligns with host niche diversity.</title>
        <authorList>
            <person name="Hahn C."/>
            <person name="Resl P."/>
        </authorList>
    </citation>
    <scope>NUCLEOTIDE SEQUENCE [LARGE SCALE GENOMIC DNA]</scope>
    <source>
        <strain evidence="1">EGGRZ-B1_66</strain>
        <tissue evidence="1">Body</tissue>
    </source>
</reference>
<evidence type="ECO:0000313" key="1">
    <source>
        <dbReference type="EMBL" id="KAL3311613.1"/>
    </source>
</evidence>
<dbReference type="Proteomes" id="UP001626550">
    <property type="component" value="Unassembled WGS sequence"/>
</dbReference>
<name>A0ABD2PWZ2_9PLAT</name>